<dbReference type="EMBL" id="CP003273">
    <property type="protein sequence ID" value="AGL00656.1"/>
    <property type="molecule type" value="Genomic_DNA"/>
</dbReference>
<evidence type="ECO:0000256" key="7">
    <source>
        <dbReference type="PROSITE-ProRule" id="PRU00169"/>
    </source>
</evidence>
<dbReference type="InterPro" id="IPR058245">
    <property type="entry name" value="NreC/VraR/RcsB-like_REC"/>
</dbReference>
<keyword evidence="11" id="KW-1185">Reference proteome</keyword>
<dbReference type="Proteomes" id="UP000013520">
    <property type="component" value="Chromosome"/>
</dbReference>
<evidence type="ECO:0000313" key="10">
    <source>
        <dbReference type="EMBL" id="AGL00656.1"/>
    </source>
</evidence>
<dbReference type="Gene3D" id="3.40.50.2300">
    <property type="match status" value="1"/>
</dbReference>
<comment type="function">
    <text evidence="6">May play the central regulatory role in sporulation. It may be an element of the effector pathway responsible for the activation of sporulation genes in response to nutritional stress. Spo0A may act in concert with spo0H (a sigma factor) to control the expression of some genes that are critical to the sporulation process.</text>
</comment>
<name>R4KLY6_9FIRM</name>
<protein>
    <recommendedName>
        <fullName evidence="1">Stage 0 sporulation protein A homolog</fullName>
    </recommendedName>
</protein>
<dbReference type="PANTHER" id="PTHR43214">
    <property type="entry name" value="TWO-COMPONENT RESPONSE REGULATOR"/>
    <property type="match status" value="1"/>
</dbReference>
<dbReference type="Pfam" id="PF00072">
    <property type="entry name" value="Response_reg"/>
    <property type="match status" value="1"/>
</dbReference>
<dbReference type="SUPFAM" id="SSF46894">
    <property type="entry name" value="C-terminal effector domain of the bipartite response regulators"/>
    <property type="match status" value="1"/>
</dbReference>
<feature type="domain" description="Response regulatory" evidence="9">
    <location>
        <begin position="5"/>
        <end position="121"/>
    </location>
</feature>
<dbReference type="PRINTS" id="PR00038">
    <property type="entry name" value="HTHLUXR"/>
</dbReference>
<evidence type="ECO:0000256" key="6">
    <source>
        <dbReference type="ARBA" id="ARBA00024867"/>
    </source>
</evidence>
<dbReference type="InterPro" id="IPR000792">
    <property type="entry name" value="Tscrpt_reg_LuxR_C"/>
</dbReference>
<keyword evidence="5" id="KW-0804">Transcription</keyword>
<dbReference type="CDD" id="cd17535">
    <property type="entry name" value="REC_NarL-like"/>
    <property type="match status" value="1"/>
</dbReference>
<dbReference type="GO" id="GO:0000160">
    <property type="term" value="P:phosphorelay signal transduction system"/>
    <property type="evidence" value="ECO:0007669"/>
    <property type="project" value="InterPro"/>
</dbReference>
<sequence length="222" mass="24826">MDTIRILIADDHTVFCDCLKKVLEMQTDFKVVGIAKNGPEAVRRAEETRPDVVLMDVQMPVLDGIRSTRLIKERLPSTNVVVLSMHTGNQYVMDSIDAGAHGYLLKDFSIDEVVQAVRSAAKGNHMLTRAIFQRLFQQTGANDESTKLYGITYQLTERELQVISLVAAGLTNKEIGNELCLSYSTIKNHLSNIFGKLHCSNRAELVNKAIHENLIKTVIKEL</sequence>
<dbReference type="PROSITE" id="PS50110">
    <property type="entry name" value="RESPONSE_REGULATORY"/>
    <property type="match status" value="1"/>
</dbReference>
<dbReference type="AlphaFoldDB" id="R4KLY6"/>
<evidence type="ECO:0000256" key="3">
    <source>
        <dbReference type="ARBA" id="ARBA00023015"/>
    </source>
</evidence>
<evidence type="ECO:0000313" key="11">
    <source>
        <dbReference type="Proteomes" id="UP000013520"/>
    </source>
</evidence>
<dbReference type="Pfam" id="PF00196">
    <property type="entry name" value="GerE"/>
    <property type="match status" value="1"/>
</dbReference>
<dbReference type="KEGG" id="dgi:Desgi_1131"/>
<gene>
    <name evidence="10" type="ORF">Desgi_1131</name>
</gene>
<dbReference type="eggNOG" id="COG2197">
    <property type="taxonomic scope" value="Bacteria"/>
</dbReference>
<dbReference type="RefSeq" id="WP_006523671.1">
    <property type="nucleotide sequence ID" value="NC_021184.1"/>
</dbReference>
<dbReference type="InterPro" id="IPR039420">
    <property type="entry name" value="WalR-like"/>
</dbReference>
<feature type="domain" description="HTH luxR-type" evidence="8">
    <location>
        <begin position="148"/>
        <end position="213"/>
    </location>
</feature>
<dbReference type="GO" id="GO:0006355">
    <property type="term" value="P:regulation of DNA-templated transcription"/>
    <property type="evidence" value="ECO:0007669"/>
    <property type="project" value="InterPro"/>
</dbReference>
<evidence type="ECO:0000259" key="9">
    <source>
        <dbReference type="PROSITE" id="PS50110"/>
    </source>
</evidence>
<dbReference type="STRING" id="767817.Desgi_1131"/>
<dbReference type="OrthoDB" id="9779069at2"/>
<evidence type="ECO:0000259" key="8">
    <source>
        <dbReference type="PROSITE" id="PS50043"/>
    </source>
</evidence>
<dbReference type="InterPro" id="IPR011006">
    <property type="entry name" value="CheY-like_superfamily"/>
</dbReference>
<feature type="modified residue" description="4-aspartylphosphate" evidence="7">
    <location>
        <position position="56"/>
    </location>
</feature>
<accession>R4KLY6</accession>
<dbReference type="SUPFAM" id="SSF52172">
    <property type="entry name" value="CheY-like"/>
    <property type="match status" value="1"/>
</dbReference>
<keyword evidence="3" id="KW-0805">Transcription regulation</keyword>
<dbReference type="PROSITE" id="PS00622">
    <property type="entry name" value="HTH_LUXR_1"/>
    <property type="match status" value="1"/>
</dbReference>
<proteinExistence type="predicted"/>
<keyword evidence="4 10" id="KW-0238">DNA-binding</keyword>
<evidence type="ECO:0000256" key="5">
    <source>
        <dbReference type="ARBA" id="ARBA00023163"/>
    </source>
</evidence>
<dbReference type="SMART" id="SM00421">
    <property type="entry name" value="HTH_LUXR"/>
    <property type="match status" value="1"/>
</dbReference>
<dbReference type="HOGENOM" id="CLU_000445_90_10_9"/>
<dbReference type="PROSITE" id="PS50043">
    <property type="entry name" value="HTH_LUXR_2"/>
    <property type="match status" value="1"/>
</dbReference>
<keyword evidence="2 7" id="KW-0597">Phosphoprotein</keyword>
<reference evidence="10 11" key="1">
    <citation type="submission" date="2012-01" db="EMBL/GenBank/DDBJ databases">
        <title>Complete sequence of Desulfotomaculum gibsoniae DSM 7213.</title>
        <authorList>
            <consortium name="US DOE Joint Genome Institute"/>
            <person name="Lucas S."/>
            <person name="Han J."/>
            <person name="Lapidus A."/>
            <person name="Cheng J.-F."/>
            <person name="Goodwin L."/>
            <person name="Pitluck S."/>
            <person name="Peters L."/>
            <person name="Ovchinnikova G."/>
            <person name="Teshima H."/>
            <person name="Detter J.C."/>
            <person name="Han C."/>
            <person name="Tapia R."/>
            <person name="Land M."/>
            <person name="Hauser L."/>
            <person name="Kyrpides N."/>
            <person name="Ivanova N."/>
            <person name="Pagani I."/>
            <person name="Parshina S."/>
            <person name="Plugge C."/>
            <person name="Muyzer G."/>
            <person name="Kuever J."/>
            <person name="Ivanova A."/>
            <person name="Nazina T."/>
            <person name="Klenk H.-P."/>
            <person name="Brambilla E."/>
            <person name="Spring S."/>
            <person name="Stams A.F."/>
            <person name="Woyke T."/>
        </authorList>
    </citation>
    <scope>NUCLEOTIDE SEQUENCE [LARGE SCALE GENOMIC DNA]</scope>
    <source>
        <strain evidence="10 11">DSM 7213</strain>
    </source>
</reference>
<dbReference type="InterPro" id="IPR016032">
    <property type="entry name" value="Sig_transdc_resp-reg_C-effctor"/>
</dbReference>
<evidence type="ECO:0000256" key="1">
    <source>
        <dbReference type="ARBA" id="ARBA00018672"/>
    </source>
</evidence>
<evidence type="ECO:0000256" key="4">
    <source>
        <dbReference type="ARBA" id="ARBA00023125"/>
    </source>
</evidence>
<dbReference type="GO" id="GO:0003677">
    <property type="term" value="F:DNA binding"/>
    <property type="evidence" value="ECO:0007669"/>
    <property type="project" value="UniProtKB-KW"/>
</dbReference>
<organism evidence="10 11">
    <name type="scientific">Desulfoscipio gibsoniae DSM 7213</name>
    <dbReference type="NCBI Taxonomy" id="767817"/>
    <lineage>
        <taxon>Bacteria</taxon>
        <taxon>Bacillati</taxon>
        <taxon>Bacillota</taxon>
        <taxon>Clostridia</taxon>
        <taxon>Eubacteriales</taxon>
        <taxon>Desulfallaceae</taxon>
        <taxon>Desulfoscipio</taxon>
    </lineage>
</organism>
<dbReference type="SMART" id="SM00448">
    <property type="entry name" value="REC"/>
    <property type="match status" value="1"/>
</dbReference>
<dbReference type="InterPro" id="IPR001789">
    <property type="entry name" value="Sig_transdc_resp-reg_receiver"/>
</dbReference>
<dbReference type="CDD" id="cd06170">
    <property type="entry name" value="LuxR_C_like"/>
    <property type="match status" value="1"/>
</dbReference>
<evidence type="ECO:0000256" key="2">
    <source>
        <dbReference type="ARBA" id="ARBA00022553"/>
    </source>
</evidence>